<dbReference type="AlphaFoldDB" id="A0A5J6Z8S0"/>
<dbReference type="Gene3D" id="2.30.30.110">
    <property type="match status" value="1"/>
</dbReference>
<dbReference type="SUPFAM" id="SSF50118">
    <property type="entry name" value="Cell growth inhibitor/plasmid maintenance toxic component"/>
    <property type="match status" value="1"/>
</dbReference>
<accession>A0A5J6Z8S0</accession>
<evidence type="ECO:0000256" key="1">
    <source>
        <dbReference type="ARBA" id="ARBA00007521"/>
    </source>
</evidence>
<evidence type="ECO:0000256" key="3">
    <source>
        <dbReference type="SAM" id="MobiDB-lite"/>
    </source>
</evidence>
<reference evidence="5" key="1">
    <citation type="submission" date="2019-10" db="EMBL/GenBank/DDBJ databases">
        <title>Complete genome sequence of Corynebacterium urogenitalis DSM 108747, isolated from the genital tract of a cow.</title>
        <authorList>
            <person name="Ruckert C."/>
            <person name="Ballas P."/>
            <person name="Wagener K."/>
            <person name="Drillich M."/>
            <person name="Kaempfer P."/>
            <person name="Busse H.-J."/>
            <person name="Ehling-Schulz M."/>
        </authorList>
    </citation>
    <scope>NUCLEOTIDE SEQUENCE [LARGE SCALE GENOMIC DNA]</scope>
    <source>
        <strain evidence="5">LMM 1652</strain>
    </source>
</reference>
<protein>
    <submittedName>
        <fullName evidence="4">PemK-like protein</fullName>
    </submittedName>
</protein>
<proteinExistence type="inferred from homology"/>
<dbReference type="InterPro" id="IPR011067">
    <property type="entry name" value="Plasmid_toxin/cell-grow_inhib"/>
</dbReference>
<name>A0A5J6Z8S0_9CORY</name>
<feature type="region of interest" description="Disordered" evidence="3">
    <location>
        <begin position="1"/>
        <end position="24"/>
    </location>
</feature>
<dbReference type="InterPro" id="IPR003477">
    <property type="entry name" value="PemK-like"/>
</dbReference>
<keyword evidence="5" id="KW-1185">Reference proteome</keyword>
<dbReference type="KEGG" id="cuo:CUROG_03120"/>
<comment type="similarity">
    <text evidence="1">Belongs to the PemK/MazF family.</text>
</comment>
<evidence type="ECO:0000256" key="2">
    <source>
        <dbReference type="ARBA" id="ARBA00022649"/>
    </source>
</evidence>
<keyword evidence="2" id="KW-1277">Toxin-antitoxin system</keyword>
<organism evidence="4 5">
    <name type="scientific">Corynebacterium urogenitale</name>
    <dbReference type="NCBI Taxonomy" id="2487892"/>
    <lineage>
        <taxon>Bacteria</taxon>
        <taxon>Bacillati</taxon>
        <taxon>Actinomycetota</taxon>
        <taxon>Actinomycetes</taxon>
        <taxon>Mycobacteriales</taxon>
        <taxon>Corynebacteriaceae</taxon>
        <taxon>Corynebacterium</taxon>
    </lineage>
</organism>
<gene>
    <name evidence="4" type="ORF">CUROG_03120</name>
</gene>
<dbReference type="Proteomes" id="UP000326711">
    <property type="component" value="Chromosome"/>
</dbReference>
<dbReference type="RefSeq" id="WP_236640619.1">
    <property type="nucleotide sequence ID" value="NZ_CP045032.1"/>
</dbReference>
<dbReference type="GO" id="GO:0003677">
    <property type="term" value="F:DNA binding"/>
    <property type="evidence" value="ECO:0007669"/>
    <property type="project" value="InterPro"/>
</dbReference>
<sequence>MPFKKFYRGMGSTPRPAESRPGKPGFLQRNFSTQGNLDAGLELFNEYLGLTKSQHHMDTSKDETVKAQTQDHAMAVIYAPDMDGQADPGEVVWVHIRTQKGGELELRSLLIIGRKKHTLLGLLISSNEHNSHSPTWIAIGSGPWDPEGKESYVRLDKVLEIPESEIQRRGVSMPERRYDRIAARLRTDYGWH</sequence>
<evidence type="ECO:0000313" key="4">
    <source>
        <dbReference type="EMBL" id="QFQ02007.1"/>
    </source>
</evidence>
<dbReference type="Pfam" id="PF02452">
    <property type="entry name" value="PemK_toxin"/>
    <property type="match status" value="1"/>
</dbReference>
<dbReference type="EMBL" id="CP045032">
    <property type="protein sequence ID" value="QFQ02007.1"/>
    <property type="molecule type" value="Genomic_DNA"/>
</dbReference>
<evidence type="ECO:0000313" key="5">
    <source>
        <dbReference type="Proteomes" id="UP000326711"/>
    </source>
</evidence>